<dbReference type="AlphaFoldDB" id="A0A2N0VE24"/>
<reference evidence="7 8" key="1">
    <citation type="submission" date="2017-11" db="EMBL/GenBank/DDBJ databases">
        <title>Rhodohalobacter 15182 sp. nov., isolated from a salt lake.</title>
        <authorList>
            <person name="Han S."/>
        </authorList>
    </citation>
    <scope>NUCLEOTIDE SEQUENCE [LARGE SCALE GENOMIC DNA]</scope>
    <source>
        <strain evidence="7 8">15182</strain>
    </source>
</reference>
<evidence type="ECO:0000256" key="3">
    <source>
        <dbReference type="ARBA" id="ARBA00023082"/>
    </source>
</evidence>
<organism evidence="7 8">
    <name type="scientific">Rhodohalobacter barkolensis</name>
    <dbReference type="NCBI Taxonomy" id="2053187"/>
    <lineage>
        <taxon>Bacteria</taxon>
        <taxon>Pseudomonadati</taxon>
        <taxon>Balneolota</taxon>
        <taxon>Balneolia</taxon>
        <taxon>Balneolales</taxon>
        <taxon>Balneolaceae</taxon>
        <taxon>Rhodohalobacter</taxon>
    </lineage>
</organism>
<dbReference type="InterPro" id="IPR014284">
    <property type="entry name" value="RNA_pol_sigma-70_dom"/>
</dbReference>
<dbReference type="InterPro" id="IPR036388">
    <property type="entry name" value="WH-like_DNA-bd_sf"/>
</dbReference>
<dbReference type="PANTHER" id="PTHR43133">
    <property type="entry name" value="RNA POLYMERASE ECF-TYPE SIGMA FACTO"/>
    <property type="match status" value="1"/>
</dbReference>
<name>A0A2N0VE24_9BACT</name>
<keyword evidence="8" id="KW-1185">Reference proteome</keyword>
<dbReference type="InterPro" id="IPR011517">
    <property type="entry name" value="RNA_pol_sigma70_ECF-like"/>
</dbReference>
<evidence type="ECO:0000259" key="6">
    <source>
        <dbReference type="Pfam" id="PF07638"/>
    </source>
</evidence>
<gene>
    <name evidence="7" type="ORF">CWD77_13585</name>
</gene>
<dbReference type="OrthoDB" id="128473at2"/>
<evidence type="ECO:0000256" key="2">
    <source>
        <dbReference type="ARBA" id="ARBA00023015"/>
    </source>
</evidence>
<comment type="similarity">
    <text evidence="1">Belongs to the sigma-70 factor family. ECF subfamily.</text>
</comment>
<dbReference type="Proteomes" id="UP000233398">
    <property type="component" value="Unassembled WGS sequence"/>
</dbReference>
<keyword evidence="4" id="KW-0804">Transcription</keyword>
<proteinExistence type="inferred from homology"/>
<dbReference type="EMBL" id="PISP01000006">
    <property type="protein sequence ID" value="PKD42445.1"/>
    <property type="molecule type" value="Genomic_DNA"/>
</dbReference>
<dbReference type="Gene3D" id="1.10.10.10">
    <property type="entry name" value="Winged helix-like DNA-binding domain superfamily/Winged helix DNA-binding domain"/>
    <property type="match status" value="1"/>
</dbReference>
<sequence length="193" mass="22994">MSFNFFEVGNEITQLLHEIRSGSKEAYDKLFSIVYDRLHHIAWREISVESKEHTYSKTDLVHEVYLKLAGQKSLNLKNRRHFFAITSRAMRQILIDYARTRDRKKRGGKMQPITYIDELMKVDDEAKELLEIDEALNRLSQLDERLAEIVEMHYFGEMSFDDIADVLDLSSRTVYRDWAKARAWLYKELKRNK</sequence>
<evidence type="ECO:0000256" key="4">
    <source>
        <dbReference type="ARBA" id="ARBA00023163"/>
    </source>
</evidence>
<dbReference type="GO" id="GO:0016987">
    <property type="term" value="F:sigma factor activity"/>
    <property type="evidence" value="ECO:0007669"/>
    <property type="project" value="UniProtKB-KW"/>
</dbReference>
<evidence type="ECO:0000313" key="7">
    <source>
        <dbReference type="EMBL" id="PKD42445.1"/>
    </source>
</evidence>
<dbReference type="InterPro" id="IPR013324">
    <property type="entry name" value="RNA_pol_sigma_r3/r4-like"/>
</dbReference>
<dbReference type="InterPro" id="IPR053812">
    <property type="entry name" value="HTH_Sigma70_ECF-like"/>
</dbReference>
<dbReference type="InterPro" id="IPR039425">
    <property type="entry name" value="RNA_pol_sigma-70-like"/>
</dbReference>
<keyword evidence="3" id="KW-0731">Sigma factor</keyword>
<evidence type="ECO:0000256" key="5">
    <source>
        <dbReference type="SAM" id="Coils"/>
    </source>
</evidence>
<dbReference type="NCBIfam" id="TIGR02999">
    <property type="entry name" value="Sig-70_X6"/>
    <property type="match status" value="1"/>
</dbReference>
<dbReference type="SUPFAM" id="SSF88659">
    <property type="entry name" value="Sigma3 and sigma4 domains of RNA polymerase sigma factors"/>
    <property type="match status" value="1"/>
</dbReference>
<accession>A0A2N0VE24</accession>
<keyword evidence="2" id="KW-0805">Transcription regulation</keyword>
<feature type="coiled-coil region" evidence="5">
    <location>
        <begin position="125"/>
        <end position="152"/>
    </location>
</feature>
<dbReference type="SUPFAM" id="SSF88946">
    <property type="entry name" value="Sigma2 domain of RNA polymerase sigma factors"/>
    <property type="match status" value="1"/>
</dbReference>
<evidence type="ECO:0000313" key="8">
    <source>
        <dbReference type="Proteomes" id="UP000233398"/>
    </source>
</evidence>
<dbReference type="NCBIfam" id="TIGR02937">
    <property type="entry name" value="sigma70-ECF"/>
    <property type="match status" value="1"/>
</dbReference>
<comment type="caution">
    <text evidence="7">The sequence shown here is derived from an EMBL/GenBank/DDBJ whole genome shotgun (WGS) entry which is preliminary data.</text>
</comment>
<evidence type="ECO:0000256" key="1">
    <source>
        <dbReference type="ARBA" id="ARBA00010641"/>
    </source>
</evidence>
<dbReference type="Pfam" id="PF07638">
    <property type="entry name" value="Sigma70_ECF"/>
    <property type="match status" value="1"/>
</dbReference>
<feature type="domain" description="RNA polymerase sigma-70 ECF-like HTH" evidence="6">
    <location>
        <begin position="10"/>
        <end position="190"/>
    </location>
</feature>
<dbReference type="Gene3D" id="1.10.1740.10">
    <property type="match status" value="1"/>
</dbReference>
<dbReference type="GO" id="GO:0006352">
    <property type="term" value="P:DNA-templated transcription initiation"/>
    <property type="evidence" value="ECO:0007669"/>
    <property type="project" value="InterPro"/>
</dbReference>
<protein>
    <submittedName>
        <fullName evidence="7">RNA polymerase subunit sigma-70</fullName>
    </submittedName>
</protein>
<dbReference type="PANTHER" id="PTHR43133:SF39">
    <property type="entry name" value="SIMILAR TO RNA POLYMERASE SIGMA-E FACTOR"/>
    <property type="match status" value="1"/>
</dbReference>
<dbReference type="InterPro" id="IPR013325">
    <property type="entry name" value="RNA_pol_sigma_r2"/>
</dbReference>
<keyword evidence="5" id="KW-0175">Coiled coil</keyword>